<proteinExistence type="predicted"/>
<feature type="compositionally biased region" description="Basic residues" evidence="1">
    <location>
        <begin position="40"/>
        <end position="49"/>
    </location>
</feature>
<keyword evidence="3" id="KW-1185">Reference proteome</keyword>
<sequence length="49" mass="5640">MTFPWERYDGEYTSAYDDYSASKSKPEKKPAAKKAEPKTKKPGRAKKRS</sequence>
<feature type="compositionally biased region" description="Basic and acidic residues" evidence="1">
    <location>
        <begin position="24"/>
        <end position="39"/>
    </location>
</feature>
<accession>A0ABQ2M3H4</accession>
<organism evidence="2 3">
    <name type="scientific">Streptomyces daqingensis</name>
    <dbReference type="NCBI Taxonomy" id="1472640"/>
    <lineage>
        <taxon>Bacteria</taxon>
        <taxon>Bacillati</taxon>
        <taxon>Actinomycetota</taxon>
        <taxon>Actinomycetes</taxon>
        <taxon>Kitasatosporales</taxon>
        <taxon>Streptomycetaceae</taxon>
        <taxon>Streptomyces</taxon>
    </lineage>
</organism>
<evidence type="ECO:0000256" key="1">
    <source>
        <dbReference type="SAM" id="MobiDB-lite"/>
    </source>
</evidence>
<dbReference type="Proteomes" id="UP000631535">
    <property type="component" value="Unassembled WGS sequence"/>
</dbReference>
<comment type="caution">
    <text evidence="2">The sequence shown here is derived from an EMBL/GenBank/DDBJ whole genome shotgun (WGS) entry which is preliminary data.</text>
</comment>
<gene>
    <name evidence="2" type="ORF">GCM10012287_16750</name>
</gene>
<feature type="region of interest" description="Disordered" evidence="1">
    <location>
        <begin position="16"/>
        <end position="49"/>
    </location>
</feature>
<dbReference type="RefSeq" id="WP_189036430.1">
    <property type="nucleotide sequence ID" value="NZ_BMMP01000004.1"/>
</dbReference>
<evidence type="ECO:0000313" key="3">
    <source>
        <dbReference type="Proteomes" id="UP000631535"/>
    </source>
</evidence>
<evidence type="ECO:0008006" key="4">
    <source>
        <dbReference type="Google" id="ProtNLM"/>
    </source>
</evidence>
<reference evidence="3" key="1">
    <citation type="journal article" date="2019" name="Int. J. Syst. Evol. Microbiol.">
        <title>The Global Catalogue of Microorganisms (GCM) 10K type strain sequencing project: providing services to taxonomists for standard genome sequencing and annotation.</title>
        <authorList>
            <consortium name="The Broad Institute Genomics Platform"/>
            <consortium name="The Broad Institute Genome Sequencing Center for Infectious Disease"/>
            <person name="Wu L."/>
            <person name="Ma J."/>
        </authorList>
    </citation>
    <scope>NUCLEOTIDE SEQUENCE [LARGE SCALE GENOMIC DNA]</scope>
    <source>
        <strain evidence="3">CGMCC 4.7178</strain>
    </source>
</reference>
<name>A0ABQ2M3H4_9ACTN</name>
<evidence type="ECO:0000313" key="2">
    <source>
        <dbReference type="EMBL" id="GGO46433.1"/>
    </source>
</evidence>
<dbReference type="EMBL" id="BMMP01000004">
    <property type="protein sequence ID" value="GGO46433.1"/>
    <property type="molecule type" value="Genomic_DNA"/>
</dbReference>
<protein>
    <recommendedName>
        <fullName evidence="4">Transcriptional regulator</fullName>
    </recommendedName>
</protein>